<dbReference type="EMBL" id="JARBHB010000004">
    <property type="protein sequence ID" value="KAJ8885750.1"/>
    <property type="molecule type" value="Genomic_DNA"/>
</dbReference>
<sequence>MHLIRWPEYTLLQPINMGSSESHTRHEIRMTHSDCKIGSPSFVCVTNGLRASSAVNCDSAKDTGISAMKAMVGKLFSGITLKRKDVVTTLLKATKYIQVREHFVEVNPTQLFHRMLCVVRSDEELTENLSYELSAWPPALFENCNMRKSSGKAALLPVLENHLKPSSDLPNESGNTAYVTYGGYLLHLCSWQRYETHGEIVSKCVYVTSRVISSDMTVIFDRYGKPSIKDHEHFQRGCSSEVVVVEDSFAVLPPYMLLSHSSNKTQLISLLSTHLQKSGVHTAQVETDSDTLFVLNAVSKGKLGKTSILVGEDTD</sequence>
<evidence type="ECO:0000313" key="1">
    <source>
        <dbReference type="EMBL" id="KAJ8885750.1"/>
    </source>
</evidence>
<protein>
    <submittedName>
        <fullName evidence="1">Uncharacterized protein</fullName>
    </submittedName>
</protein>
<comment type="caution">
    <text evidence="1">The sequence shown here is derived from an EMBL/GenBank/DDBJ whole genome shotgun (WGS) entry which is preliminary data.</text>
</comment>
<organism evidence="1 2">
    <name type="scientific">Dryococelus australis</name>
    <dbReference type="NCBI Taxonomy" id="614101"/>
    <lineage>
        <taxon>Eukaryota</taxon>
        <taxon>Metazoa</taxon>
        <taxon>Ecdysozoa</taxon>
        <taxon>Arthropoda</taxon>
        <taxon>Hexapoda</taxon>
        <taxon>Insecta</taxon>
        <taxon>Pterygota</taxon>
        <taxon>Neoptera</taxon>
        <taxon>Polyneoptera</taxon>
        <taxon>Phasmatodea</taxon>
        <taxon>Verophasmatodea</taxon>
        <taxon>Anareolatae</taxon>
        <taxon>Phasmatidae</taxon>
        <taxon>Eurycanthinae</taxon>
        <taxon>Dryococelus</taxon>
    </lineage>
</organism>
<name>A0ABQ9HMY9_9NEOP</name>
<reference evidence="1 2" key="1">
    <citation type="submission" date="2023-02" db="EMBL/GenBank/DDBJ databases">
        <title>LHISI_Scaffold_Assembly.</title>
        <authorList>
            <person name="Stuart O.P."/>
            <person name="Cleave R."/>
            <person name="Magrath M.J.L."/>
            <person name="Mikheyev A.S."/>
        </authorList>
    </citation>
    <scope>NUCLEOTIDE SEQUENCE [LARGE SCALE GENOMIC DNA]</scope>
    <source>
        <strain evidence="1">Daus_M_001</strain>
        <tissue evidence="1">Leg muscle</tissue>
    </source>
</reference>
<gene>
    <name evidence="1" type="ORF">PR048_011950</name>
</gene>
<dbReference type="Proteomes" id="UP001159363">
    <property type="component" value="Chromosome X"/>
</dbReference>
<proteinExistence type="predicted"/>
<evidence type="ECO:0000313" key="2">
    <source>
        <dbReference type="Proteomes" id="UP001159363"/>
    </source>
</evidence>
<keyword evidence="2" id="KW-1185">Reference proteome</keyword>
<accession>A0ABQ9HMY9</accession>